<feature type="domain" description="TRAP C4-dicarboxylate transport system permease DctM subunit" evidence="8">
    <location>
        <begin position="2"/>
        <end position="134"/>
    </location>
</feature>
<name>A0A645GIQ5_9ZZZZ</name>
<reference evidence="9" key="1">
    <citation type="submission" date="2019-08" db="EMBL/GenBank/DDBJ databases">
        <authorList>
            <person name="Kucharzyk K."/>
            <person name="Murdoch R.W."/>
            <person name="Higgins S."/>
            <person name="Loffler F."/>
        </authorList>
    </citation>
    <scope>NUCLEOTIDE SEQUENCE</scope>
</reference>
<feature type="transmembrane region" description="Helical" evidence="7">
    <location>
        <begin position="32"/>
        <end position="57"/>
    </location>
</feature>
<evidence type="ECO:0000256" key="3">
    <source>
        <dbReference type="ARBA" id="ARBA00022519"/>
    </source>
</evidence>
<dbReference type="GO" id="GO:0005886">
    <property type="term" value="C:plasma membrane"/>
    <property type="evidence" value="ECO:0007669"/>
    <property type="project" value="UniProtKB-SubCell"/>
</dbReference>
<evidence type="ECO:0000256" key="4">
    <source>
        <dbReference type="ARBA" id="ARBA00022692"/>
    </source>
</evidence>
<sequence>MTSAILGYGIIYDKVPQTIAGVIAGVSSNPHIIMLIICAFVFLAGMVMEGTVNTLLLTPIFLPIVRNLGVDPVHFGIVFMTTVTLGGMTPPVGTAMYSACAILECPIDEYTKESLPFFGAILVEVALLIYVPQIFMWLPNLVFG</sequence>
<keyword evidence="3" id="KW-0997">Cell inner membrane</keyword>
<accession>A0A645GIQ5</accession>
<dbReference type="Pfam" id="PF06808">
    <property type="entry name" value="DctM"/>
    <property type="match status" value="1"/>
</dbReference>
<dbReference type="GO" id="GO:0022857">
    <property type="term" value="F:transmembrane transporter activity"/>
    <property type="evidence" value="ECO:0007669"/>
    <property type="project" value="TreeGrafter"/>
</dbReference>
<dbReference type="PANTHER" id="PTHR33362:SF4">
    <property type="entry name" value="2,3-DIKETO-L-GULONATE TRAP TRANSPORTER LARGE PERMEASE PROTEIN YIAN"/>
    <property type="match status" value="1"/>
</dbReference>
<dbReference type="InterPro" id="IPR010656">
    <property type="entry name" value="DctM"/>
</dbReference>
<dbReference type="EMBL" id="VSSQ01075527">
    <property type="protein sequence ID" value="MPN26106.1"/>
    <property type="molecule type" value="Genomic_DNA"/>
</dbReference>
<comment type="caution">
    <text evidence="9">The sequence shown here is derived from an EMBL/GenBank/DDBJ whole genome shotgun (WGS) entry which is preliminary data.</text>
</comment>
<feature type="transmembrane region" description="Helical" evidence="7">
    <location>
        <begin position="115"/>
        <end position="138"/>
    </location>
</feature>
<evidence type="ECO:0000313" key="9">
    <source>
        <dbReference type="EMBL" id="MPN26106.1"/>
    </source>
</evidence>
<evidence type="ECO:0000259" key="8">
    <source>
        <dbReference type="Pfam" id="PF06808"/>
    </source>
</evidence>
<organism evidence="9">
    <name type="scientific">bioreactor metagenome</name>
    <dbReference type="NCBI Taxonomy" id="1076179"/>
    <lineage>
        <taxon>unclassified sequences</taxon>
        <taxon>metagenomes</taxon>
        <taxon>ecological metagenomes</taxon>
    </lineage>
</organism>
<protein>
    <submittedName>
        <fullName evidence="9">C4-dicarboxylate TRAP transporter large permease protein DctM</fullName>
    </submittedName>
</protein>
<keyword evidence="5 7" id="KW-1133">Transmembrane helix</keyword>
<keyword evidence="6 7" id="KW-0472">Membrane</keyword>
<evidence type="ECO:0000256" key="5">
    <source>
        <dbReference type="ARBA" id="ARBA00022989"/>
    </source>
</evidence>
<gene>
    <name evidence="9" type="primary">dctM_85</name>
    <name evidence="9" type="ORF">SDC9_173530</name>
</gene>
<evidence type="ECO:0000256" key="7">
    <source>
        <dbReference type="SAM" id="Phobius"/>
    </source>
</evidence>
<feature type="transmembrane region" description="Helical" evidence="7">
    <location>
        <begin position="77"/>
        <end position="103"/>
    </location>
</feature>
<proteinExistence type="predicted"/>
<dbReference type="PANTHER" id="PTHR33362">
    <property type="entry name" value="SIALIC ACID TRAP TRANSPORTER PERMEASE PROTEIN SIAT-RELATED"/>
    <property type="match status" value="1"/>
</dbReference>
<evidence type="ECO:0000256" key="2">
    <source>
        <dbReference type="ARBA" id="ARBA00022475"/>
    </source>
</evidence>
<comment type="subcellular location">
    <subcellularLocation>
        <location evidence="1">Cell inner membrane</location>
        <topology evidence="1">Multi-pass membrane protein</topology>
    </subcellularLocation>
</comment>
<keyword evidence="2" id="KW-1003">Cell membrane</keyword>
<dbReference type="InterPro" id="IPR004681">
    <property type="entry name" value="TRAP_DctM"/>
</dbReference>
<evidence type="ECO:0000256" key="6">
    <source>
        <dbReference type="ARBA" id="ARBA00023136"/>
    </source>
</evidence>
<evidence type="ECO:0000256" key="1">
    <source>
        <dbReference type="ARBA" id="ARBA00004429"/>
    </source>
</evidence>
<dbReference type="AlphaFoldDB" id="A0A645GIQ5"/>
<keyword evidence="4 7" id="KW-0812">Transmembrane</keyword>